<dbReference type="Proteomes" id="UP001642409">
    <property type="component" value="Unassembled WGS sequence"/>
</dbReference>
<reference evidence="1" key="1">
    <citation type="submission" date="2023-06" db="EMBL/GenBank/DDBJ databases">
        <authorList>
            <person name="Kurt Z."/>
        </authorList>
    </citation>
    <scope>NUCLEOTIDE SEQUENCE</scope>
</reference>
<organism evidence="1">
    <name type="scientific">Hexamita inflata</name>
    <dbReference type="NCBI Taxonomy" id="28002"/>
    <lineage>
        <taxon>Eukaryota</taxon>
        <taxon>Metamonada</taxon>
        <taxon>Diplomonadida</taxon>
        <taxon>Hexamitidae</taxon>
        <taxon>Hexamitinae</taxon>
        <taxon>Hexamita</taxon>
    </lineage>
</organism>
<gene>
    <name evidence="1" type="ORF">HINF_LOCUS15547</name>
    <name evidence="2" type="ORF">HINF_LOCUS3357</name>
</gene>
<name>A0AA86NZZ2_9EUKA</name>
<reference evidence="2 3" key="2">
    <citation type="submission" date="2024-07" db="EMBL/GenBank/DDBJ databases">
        <authorList>
            <person name="Akdeniz Z."/>
        </authorList>
    </citation>
    <scope>NUCLEOTIDE SEQUENCE [LARGE SCALE GENOMIC DNA]</scope>
</reference>
<evidence type="ECO:0000313" key="3">
    <source>
        <dbReference type="Proteomes" id="UP001642409"/>
    </source>
</evidence>
<sequence>MFNISSNTFLINKYQIKDHLISYESNKVSILDQTLKVIDETTLIVDQSQLPTDYQNSSIDQIQYLGEGFAHFNRVIECADKLYTLIEDILYEVYFNQVIAKAVIPNKIGPGHSRICKYKNQILVTNGREFYLWNEQLTEFQQKLFYYQGNPIQPKSCCLYDFNNHVTARIDWNRQMHLFELRDDNCELLHTGTKFGVIFSASGFQVYTYDLPGRIVIDFTQEKLKVIKTAQDVFLNYQSLQISKNSWIEYNSDIMNILLPDYIDFCTRRQLIDNSGNYTQQKQYSEIEHLFYPVINPNQYFLQNSYQLQDKIIFYHLNSAYVTDLNRQVQAKVPIRFLFKQKGQDNPLQSISPLDKLWFCSGSVYSLLGDTVFQVSLFTFKEIARVPGLNTGGYCRICVYESSILVTNEKQFYQLIDNKLVEKVFCIDNTPIETPIECGLFSYGDVAVVQLVYKKISKIIKLGENCEMIYEGNCSAQIPMCGLWPFSTTNNQTLIVDLTNITHKLIPKTLNQRQLVFVNDHIEIENVTQLSDETYVQRRDAQYNKIRSDLQFTNYTGMNKFFRDVGINKKFNDVVDIFGLSSNELNELSQFSETIFAYNTQQSD</sequence>
<dbReference type="EMBL" id="CAXDID020000006">
    <property type="protein sequence ID" value="CAL5975488.1"/>
    <property type="molecule type" value="Genomic_DNA"/>
</dbReference>
<keyword evidence="3" id="KW-1185">Reference proteome</keyword>
<protein>
    <submittedName>
        <fullName evidence="1">Uncharacterized protein</fullName>
    </submittedName>
</protein>
<dbReference type="AlphaFoldDB" id="A0AA86NZZ2"/>
<proteinExistence type="predicted"/>
<evidence type="ECO:0000313" key="2">
    <source>
        <dbReference type="EMBL" id="CAL5975488.1"/>
    </source>
</evidence>
<evidence type="ECO:0000313" key="1">
    <source>
        <dbReference type="EMBL" id="CAI9927902.1"/>
    </source>
</evidence>
<dbReference type="EMBL" id="CATOUU010000386">
    <property type="protein sequence ID" value="CAI9927902.1"/>
    <property type="molecule type" value="Genomic_DNA"/>
</dbReference>
<comment type="caution">
    <text evidence="1">The sequence shown here is derived from an EMBL/GenBank/DDBJ whole genome shotgun (WGS) entry which is preliminary data.</text>
</comment>
<accession>A0AA86NZZ2</accession>